<organism evidence="1 2">
    <name type="scientific">Bacillus mesophilum</name>
    <dbReference type="NCBI Taxonomy" id="1071718"/>
    <lineage>
        <taxon>Bacteria</taxon>
        <taxon>Bacillati</taxon>
        <taxon>Bacillota</taxon>
        <taxon>Bacilli</taxon>
        <taxon>Bacillales</taxon>
        <taxon>Bacillaceae</taxon>
        <taxon>Bacillus</taxon>
    </lineage>
</organism>
<name>A0A7V7UTQ0_9BACI</name>
<dbReference type="EMBL" id="WBOT01000006">
    <property type="protein sequence ID" value="KAB2330988.1"/>
    <property type="molecule type" value="Genomic_DNA"/>
</dbReference>
<dbReference type="Pfam" id="PF17277">
    <property type="entry name" value="DUF5342"/>
    <property type="match status" value="1"/>
</dbReference>
<protein>
    <recommendedName>
        <fullName evidence="3">YheE family protein</fullName>
    </recommendedName>
</protein>
<sequence length="69" mass="8425">MLQHFQFKPLYNSSQLPGWTIHFYFEKQRYDGVYHQDGTIEWTHSEPPAQDLDKIKSQIHELMLFHVYE</sequence>
<dbReference type="InterPro" id="IPR017263">
    <property type="entry name" value="UCP037692"/>
</dbReference>
<evidence type="ECO:0000313" key="2">
    <source>
        <dbReference type="Proteomes" id="UP000441354"/>
    </source>
</evidence>
<dbReference type="AlphaFoldDB" id="A0A7V7UTQ0"/>
<comment type="caution">
    <text evidence="1">The sequence shown here is derived from an EMBL/GenBank/DDBJ whole genome shotgun (WGS) entry which is preliminary data.</text>
</comment>
<evidence type="ECO:0000313" key="1">
    <source>
        <dbReference type="EMBL" id="KAB2330988.1"/>
    </source>
</evidence>
<dbReference type="PIRSF" id="PIRSF037692">
    <property type="entry name" value="UCP037692"/>
    <property type="match status" value="1"/>
</dbReference>
<accession>A0A7V7UTQ0</accession>
<keyword evidence="2" id="KW-1185">Reference proteome</keyword>
<dbReference type="Proteomes" id="UP000441354">
    <property type="component" value="Unassembled WGS sequence"/>
</dbReference>
<dbReference type="OrthoDB" id="2736244at2"/>
<reference evidence="1 2" key="1">
    <citation type="journal article" date="2014" name="Arch. Microbiol.">
        <title>Bacillus mesophilum sp. nov., strain IITR-54T, a novel 4-chlorobiphenyl dechlorinating bacterium.</title>
        <authorList>
            <person name="Manickam N."/>
            <person name="Singh N.K."/>
            <person name="Bajaj A."/>
            <person name="Kumar R.M."/>
            <person name="Kaur G."/>
            <person name="Kaur N."/>
            <person name="Bala M."/>
            <person name="Kumar A."/>
            <person name="Mayilraj S."/>
        </authorList>
    </citation>
    <scope>NUCLEOTIDE SEQUENCE [LARGE SCALE GENOMIC DNA]</scope>
    <source>
        <strain evidence="1 2">IITR-54</strain>
    </source>
</reference>
<gene>
    <name evidence="1" type="ORF">F7732_17415</name>
</gene>
<dbReference type="RefSeq" id="WP_151575358.1">
    <property type="nucleotide sequence ID" value="NZ_WBOT01000006.1"/>
</dbReference>
<proteinExistence type="predicted"/>
<evidence type="ECO:0008006" key="3">
    <source>
        <dbReference type="Google" id="ProtNLM"/>
    </source>
</evidence>